<dbReference type="Proteomes" id="UP000051727">
    <property type="component" value="Unassembled WGS sequence"/>
</dbReference>
<comment type="caution">
    <text evidence="8">The sequence shown here is derived from an EMBL/GenBank/DDBJ whole genome shotgun (WGS) entry which is preliminary data.</text>
</comment>
<dbReference type="NCBIfam" id="TIGR00536">
    <property type="entry name" value="hemK_fam"/>
    <property type="match status" value="1"/>
</dbReference>
<evidence type="ECO:0000259" key="6">
    <source>
        <dbReference type="Pfam" id="PF05175"/>
    </source>
</evidence>
<dbReference type="InterPro" id="IPR004556">
    <property type="entry name" value="HemK-like"/>
</dbReference>
<evidence type="ECO:0000256" key="3">
    <source>
        <dbReference type="ARBA" id="ARBA00022691"/>
    </source>
</evidence>
<keyword evidence="2 5" id="KW-0808">Transferase</keyword>
<keyword evidence="3 5" id="KW-0949">S-adenosyl-L-methionine</keyword>
<dbReference type="InterPro" id="IPR019874">
    <property type="entry name" value="RF_methyltr_PrmC"/>
</dbReference>
<dbReference type="GO" id="GO:0003676">
    <property type="term" value="F:nucleic acid binding"/>
    <property type="evidence" value="ECO:0007669"/>
    <property type="project" value="InterPro"/>
</dbReference>
<dbReference type="CDD" id="cd02440">
    <property type="entry name" value="AdoMet_MTases"/>
    <property type="match status" value="1"/>
</dbReference>
<gene>
    <name evidence="5" type="primary">prmC</name>
    <name evidence="8" type="ORF">IV36_GL000197</name>
</gene>
<keyword evidence="1 5" id="KW-0489">Methyltransferase</keyword>
<dbReference type="PATRIC" id="fig|1618.3.peg.196"/>
<evidence type="ECO:0000313" key="9">
    <source>
        <dbReference type="Proteomes" id="UP000051727"/>
    </source>
</evidence>
<dbReference type="InterPro" id="IPR029063">
    <property type="entry name" value="SAM-dependent_MTases_sf"/>
</dbReference>
<feature type="binding site" evidence="5">
    <location>
        <begin position="184"/>
        <end position="187"/>
    </location>
    <ligand>
        <name>substrate</name>
    </ligand>
</feature>
<evidence type="ECO:0000256" key="2">
    <source>
        <dbReference type="ARBA" id="ARBA00022679"/>
    </source>
</evidence>
<dbReference type="Pfam" id="PF17827">
    <property type="entry name" value="PrmC_N"/>
    <property type="match status" value="1"/>
</dbReference>
<comment type="function">
    <text evidence="5">Methylates the class 1 translation termination release factors RF1/PrfA and RF2/PrfB on the glutamine residue of the universally conserved GGQ motif.</text>
</comment>
<evidence type="ECO:0000256" key="4">
    <source>
        <dbReference type="ARBA" id="ARBA00048391"/>
    </source>
</evidence>
<dbReference type="EC" id="2.1.1.297" evidence="5"/>
<organism evidence="8 9">
    <name type="scientific">Liquorilactobacillus mali</name>
    <dbReference type="NCBI Taxonomy" id="1618"/>
    <lineage>
        <taxon>Bacteria</taxon>
        <taxon>Bacillati</taxon>
        <taxon>Bacillota</taxon>
        <taxon>Bacilli</taxon>
        <taxon>Lactobacillales</taxon>
        <taxon>Lactobacillaceae</taxon>
        <taxon>Liquorilactobacillus</taxon>
    </lineage>
</organism>
<feature type="domain" description="Release factor glutamine methyltransferase N-terminal" evidence="7">
    <location>
        <begin position="5"/>
        <end position="74"/>
    </location>
</feature>
<evidence type="ECO:0000256" key="1">
    <source>
        <dbReference type="ARBA" id="ARBA00022603"/>
    </source>
</evidence>
<sequence length="276" mass="31510">MNFFEAQKWAFSFINKDNEETKNAIKLLLMDIRGWNELQLLQNLRTNLTDSELSKFKKWVKMYQEDWPVQYILGHTFFFGHTFRVTEDTLIPRPETEELVEWIISDNPIIDAQQTVADIGTGTGAIGISLQLERSNWDVTLSDISEEALAVAKENAINLQAKVKLAAGDLLSVLNGKYDLIVSNPPYIAASEIDLMDKSVIAHEPKSALFAKENGLLFYHRFAEEITNYLKPGGKLYLEIGFKQGQQVAKLFENIGKVEIKKDFYGNDRMVRVTIR</sequence>
<dbReference type="Gene3D" id="3.40.50.150">
    <property type="entry name" value="Vaccinia Virus protein VP39"/>
    <property type="match status" value="1"/>
</dbReference>
<comment type="catalytic activity">
    <reaction evidence="4 5">
        <text>L-glutaminyl-[peptide chain release factor] + S-adenosyl-L-methionine = N(5)-methyl-L-glutaminyl-[peptide chain release factor] + S-adenosyl-L-homocysteine + H(+)</text>
        <dbReference type="Rhea" id="RHEA:42896"/>
        <dbReference type="Rhea" id="RHEA-COMP:10271"/>
        <dbReference type="Rhea" id="RHEA-COMP:10272"/>
        <dbReference type="ChEBI" id="CHEBI:15378"/>
        <dbReference type="ChEBI" id="CHEBI:30011"/>
        <dbReference type="ChEBI" id="CHEBI:57856"/>
        <dbReference type="ChEBI" id="CHEBI:59789"/>
        <dbReference type="ChEBI" id="CHEBI:61891"/>
        <dbReference type="EC" id="2.1.1.297"/>
    </reaction>
</comment>
<evidence type="ECO:0000313" key="8">
    <source>
        <dbReference type="EMBL" id="KRN34394.1"/>
    </source>
</evidence>
<feature type="binding site" evidence="5">
    <location>
        <begin position="120"/>
        <end position="124"/>
    </location>
    <ligand>
        <name>S-adenosyl-L-methionine</name>
        <dbReference type="ChEBI" id="CHEBI:59789"/>
    </ligand>
</feature>
<dbReference type="InterPro" id="IPR007848">
    <property type="entry name" value="Small_mtfrase_dom"/>
</dbReference>
<evidence type="ECO:0000259" key="7">
    <source>
        <dbReference type="Pfam" id="PF17827"/>
    </source>
</evidence>
<name>A0A0R2GAQ2_9LACO</name>
<reference evidence="8 9" key="1">
    <citation type="journal article" date="2015" name="Genome Announc.">
        <title>Expanding the biotechnology potential of lactobacilli through comparative genomics of 213 strains and associated genera.</title>
        <authorList>
            <person name="Sun Z."/>
            <person name="Harris H.M."/>
            <person name="McCann A."/>
            <person name="Guo C."/>
            <person name="Argimon S."/>
            <person name="Zhang W."/>
            <person name="Yang X."/>
            <person name="Jeffery I.B."/>
            <person name="Cooney J.C."/>
            <person name="Kagawa T.F."/>
            <person name="Liu W."/>
            <person name="Song Y."/>
            <person name="Salvetti E."/>
            <person name="Wrobel A."/>
            <person name="Rasinkangas P."/>
            <person name="Parkhill J."/>
            <person name="Rea M.C."/>
            <person name="O'Sullivan O."/>
            <person name="Ritari J."/>
            <person name="Douillard F.P."/>
            <person name="Paul Ross R."/>
            <person name="Yang R."/>
            <person name="Briner A.E."/>
            <person name="Felis G.E."/>
            <person name="de Vos W.M."/>
            <person name="Barrangou R."/>
            <person name="Klaenhammer T.R."/>
            <person name="Caufield P.W."/>
            <person name="Cui Y."/>
            <person name="Zhang H."/>
            <person name="O'Toole P.W."/>
        </authorList>
    </citation>
    <scope>NUCLEOTIDE SEQUENCE [LARGE SCALE GENOMIC DNA]</scope>
    <source>
        <strain evidence="8 9">ATCC 27304</strain>
    </source>
</reference>
<dbReference type="PROSITE" id="PS00092">
    <property type="entry name" value="N6_MTASE"/>
    <property type="match status" value="1"/>
</dbReference>
<dbReference type="EMBL" id="JQAR01000001">
    <property type="protein sequence ID" value="KRN34394.1"/>
    <property type="molecule type" value="Genomic_DNA"/>
</dbReference>
<comment type="similarity">
    <text evidence="5">Belongs to the protein N5-glutamine methyltransferase family. PrmC subfamily.</text>
</comment>
<accession>A0A0R2GAQ2</accession>
<dbReference type="Pfam" id="PF05175">
    <property type="entry name" value="MTS"/>
    <property type="match status" value="1"/>
</dbReference>
<protein>
    <recommendedName>
        <fullName evidence="5">Release factor glutamine methyltransferase</fullName>
        <shortName evidence="5">RF MTase</shortName>
        <ecNumber evidence="5">2.1.1.297</ecNumber>
    </recommendedName>
    <alternativeName>
        <fullName evidence="5">N5-glutamine methyltransferase PrmC</fullName>
    </alternativeName>
    <alternativeName>
        <fullName evidence="5">Protein-(glutamine-N5) MTase PrmC</fullName>
    </alternativeName>
    <alternativeName>
        <fullName evidence="5">Protein-glutamine N-methyltransferase PrmC</fullName>
    </alternativeName>
</protein>
<dbReference type="HAMAP" id="MF_02126">
    <property type="entry name" value="RF_methyltr_PrmC"/>
    <property type="match status" value="1"/>
</dbReference>
<dbReference type="PANTHER" id="PTHR18895">
    <property type="entry name" value="HEMK METHYLTRANSFERASE"/>
    <property type="match status" value="1"/>
</dbReference>
<feature type="domain" description="Methyltransferase small" evidence="6">
    <location>
        <begin position="112"/>
        <end position="197"/>
    </location>
</feature>
<dbReference type="STRING" id="1618.IV36_GL000197"/>
<dbReference type="Gene3D" id="1.10.8.10">
    <property type="entry name" value="DNA helicase RuvA subunit, C-terminal domain"/>
    <property type="match status" value="1"/>
</dbReference>
<comment type="caution">
    <text evidence="5">Lacks conserved residue(s) required for the propagation of feature annotation.</text>
</comment>
<dbReference type="SUPFAM" id="SSF53335">
    <property type="entry name" value="S-adenosyl-L-methionine-dependent methyltransferases"/>
    <property type="match status" value="1"/>
</dbReference>
<feature type="binding site" evidence="5">
    <location>
        <position position="143"/>
    </location>
    <ligand>
        <name>S-adenosyl-L-methionine</name>
        <dbReference type="ChEBI" id="CHEBI:59789"/>
    </ligand>
</feature>
<dbReference type="GO" id="GO:0102559">
    <property type="term" value="F:peptide chain release factor N(5)-glutamine methyltransferase activity"/>
    <property type="evidence" value="ECO:0007669"/>
    <property type="project" value="UniProtKB-EC"/>
</dbReference>
<dbReference type="InterPro" id="IPR040758">
    <property type="entry name" value="PrmC_N"/>
</dbReference>
<dbReference type="InterPro" id="IPR050320">
    <property type="entry name" value="N5-glutamine_MTase"/>
</dbReference>
<dbReference type="PANTHER" id="PTHR18895:SF74">
    <property type="entry name" value="MTRF1L RELEASE FACTOR GLUTAMINE METHYLTRANSFERASE"/>
    <property type="match status" value="1"/>
</dbReference>
<dbReference type="GO" id="GO:0032259">
    <property type="term" value="P:methylation"/>
    <property type="evidence" value="ECO:0007669"/>
    <property type="project" value="UniProtKB-KW"/>
</dbReference>
<dbReference type="AlphaFoldDB" id="A0A0R2GAQ2"/>
<proteinExistence type="inferred from homology"/>
<evidence type="ECO:0000256" key="5">
    <source>
        <dbReference type="HAMAP-Rule" id="MF_02126"/>
    </source>
</evidence>
<feature type="binding site" evidence="5">
    <location>
        <position position="184"/>
    </location>
    <ligand>
        <name>S-adenosyl-L-methionine</name>
        <dbReference type="ChEBI" id="CHEBI:59789"/>
    </ligand>
</feature>
<dbReference type="InterPro" id="IPR002052">
    <property type="entry name" value="DNA_methylase_N6_adenine_CS"/>
</dbReference>
<dbReference type="NCBIfam" id="TIGR03534">
    <property type="entry name" value="RF_mod_PrmC"/>
    <property type="match status" value="1"/>
</dbReference>